<evidence type="ECO:0000259" key="5">
    <source>
        <dbReference type="SMART" id="SM00822"/>
    </source>
</evidence>
<evidence type="ECO:0000256" key="4">
    <source>
        <dbReference type="SAM" id="SignalP"/>
    </source>
</evidence>
<feature type="region of interest" description="Disordered" evidence="3">
    <location>
        <begin position="1"/>
        <end position="26"/>
    </location>
</feature>
<dbReference type="CDD" id="cd05233">
    <property type="entry name" value="SDR_c"/>
    <property type="match status" value="1"/>
</dbReference>
<name>A0A6M8HXJ4_9PROT</name>
<dbReference type="Proteomes" id="UP000500767">
    <property type="component" value="Plasmid unnamed1"/>
</dbReference>
<dbReference type="InterPro" id="IPR036291">
    <property type="entry name" value="NAD(P)-bd_dom_sf"/>
</dbReference>
<dbReference type="SUPFAM" id="SSF51735">
    <property type="entry name" value="NAD(P)-binding Rossmann-fold domains"/>
    <property type="match status" value="1"/>
</dbReference>
<feature type="signal peptide" evidence="4">
    <location>
        <begin position="1"/>
        <end position="47"/>
    </location>
</feature>
<comment type="similarity">
    <text evidence="1 2">Belongs to the short-chain dehydrogenases/reductases (SDR) family.</text>
</comment>
<dbReference type="InterPro" id="IPR006311">
    <property type="entry name" value="TAT_signal"/>
</dbReference>
<feature type="region of interest" description="Disordered" evidence="3">
    <location>
        <begin position="50"/>
        <end position="69"/>
    </location>
</feature>
<keyword evidence="4" id="KW-0732">Signal</keyword>
<sequence length="352" mass="36310">MTSFGKGISGETGSDTPPNTPISSTGRRTLLLTGGLAALAAALPANAQGLGPFPEPPATRMAGPIKPGRGSNLSGRVAVVTGAARGIGRAIAVEYAANGADVVALDIIGPISTSADAPPATRAELDETVSQIRAYGRTGTAIQADIRNIAQMRKIADDVERQHGKIDILVANAAIQAWQPLLHMADSDWDDTIENNLNGTARTIRALAPKMVDKKYGRIIVVSSMQGRQGTKGAAAYSASKWALIGLAKSAALEFGEFGITVNVLIPGLVATPLTLNTPRLQAVMLQTTHQAVAQPSAEAAFRARAKGEALQVGWLQVTDISPMAVFLASDAAAMITGGEFEVTGGDSALSV</sequence>
<dbReference type="InterPro" id="IPR020904">
    <property type="entry name" value="Sc_DH/Rdtase_CS"/>
</dbReference>
<dbReference type="SMART" id="SM00822">
    <property type="entry name" value="PKS_KR"/>
    <property type="match status" value="1"/>
</dbReference>
<dbReference type="PROSITE" id="PS51318">
    <property type="entry name" value="TAT"/>
    <property type="match status" value="1"/>
</dbReference>
<dbReference type="PANTHER" id="PTHR42760">
    <property type="entry name" value="SHORT-CHAIN DEHYDROGENASES/REDUCTASES FAMILY MEMBER"/>
    <property type="match status" value="1"/>
</dbReference>
<gene>
    <name evidence="6" type="ORF">HN018_23010</name>
</gene>
<evidence type="ECO:0000256" key="1">
    <source>
        <dbReference type="ARBA" id="ARBA00006484"/>
    </source>
</evidence>
<dbReference type="PRINTS" id="PR00080">
    <property type="entry name" value="SDRFAMILY"/>
</dbReference>
<dbReference type="RefSeq" id="WP_171836256.1">
    <property type="nucleotide sequence ID" value="NZ_CP053709.1"/>
</dbReference>
<reference evidence="6 7" key="1">
    <citation type="journal article" date="2014" name="World J. Microbiol. Biotechnol.">
        <title>Biodiversity and physiological characteristics of Antarctic and Arctic lichens-associated bacteria.</title>
        <authorList>
            <person name="Lee Y.M."/>
            <person name="Kim E.H."/>
            <person name="Lee H.K."/>
            <person name="Hong S.G."/>
        </authorList>
    </citation>
    <scope>NUCLEOTIDE SEQUENCE [LARGE SCALE GENOMIC DNA]</scope>
    <source>
        <strain evidence="6 7">PAMC 26569</strain>
        <plasmid evidence="6">unnamed1</plasmid>
    </source>
</reference>
<dbReference type="AlphaFoldDB" id="A0A6M8HXJ4"/>
<feature type="domain" description="Ketoreductase" evidence="5">
    <location>
        <begin position="76"/>
        <end position="276"/>
    </location>
</feature>
<evidence type="ECO:0000256" key="2">
    <source>
        <dbReference type="RuleBase" id="RU000363"/>
    </source>
</evidence>
<dbReference type="Gene3D" id="3.40.50.720">
    <property type="entry name" value="NAD(P)-binding Rossmann-like Domain"/>
    <property type="match status" value="1"/>
</dbReference>
<dbReference type="PANTHER" id="PTHR42760:SF40">
    <property type="entry name" value="3-OXOACYL-[ACYL-CARRIER-PROTEIN] REDUCTASE, CHLOROPLASTIC"/>
    <property type="match status" value="1"/>
</dbReference>
<keyword evidence="7" id="KW-1185">Reference proteome</keyword>
<keyword evidence="6" id="KW-0614">Plasmid</keyword>
<dbReference type="InterPro" id="IPR002347">
    <property type="entry name" value="SDR_fam"/>
</dbReference>
<proteinExistence type="inferred from homology"/>
<geneLocation type="plasmid" evidence="6 7">
    <name>unnamed1</name>
</geneLocation>
<feature type="chain" id="PRO_5027052263" evidence="4">
    <location>
        <begin position="48"/>
        <end position="352"/>
    </location>
</feature>
<protein>
    <submittedName>
        <fullName evidence="6">SDR family NAD(P)-dependent oxidoreductase</fullName>
    </submittedName>
</protein>
<evidence type="ECO:0000313" key="6">
    <source>
        <dbReference type="EMBL" id="QKE93274.1"/>
    </source>
</evidence>
<dbReference type="EMBL" id="CP053709">
    <property type="protein sequence ID" value="QKE93274.1"/>
    <property type="molecule type" value="Genomic_DNA"/>
</dbReference>
<dbReference type="InterPro" id="IPR057326">
    <property type="entry name" value="KR_dom"/>
</dbReference>
<dbReference type="KEGG" id="lck:HN018_23010"/>
<organism evidence="6 7">
    <name type="scientific">Lichenicola cladoniae</name>
    <dbReference type="NCBI Taxonomy" id="1484109"/>
    <lineage>
        <taxon>Bacteria</taxon>
        <taxon>Pseudomonadati</taxon>
        <taxon>Pseudomonadota</taxon>
        <taxon>Alphaproteobacteria</taxon>
        <taxon>Acetobacterales</taxon>
        <taxon>Acetobacteraceae</taxon>
        <taxon>Lichenicola</taxon>
    </lineage>
</organism>
<dbReference type="GO" id="GO:0016616">
    <property type="term" value="F:oxidoreductase activity, acting on the CH-OH group of donors, NAD or NADP as acceptor"/>
    <property type="evidence" value="ECO:0007669"/>
    <property type="project" value="UniProtKB-ARBA"/>
</dbReference>
<dbReference type="Pfam" id="PF00106">
    <property type="entry name" value="adh_short"/>
    <property type="match status" value="1"/>
</dbReference>
<feature type="compositionally biased region" description="Polar residues" evidence="3">
    <location>
        <begin position="11"/>
        <end position="26"/>
    </location>
</feature>
<dbReference type="FunFam" id="3.40.50.720:FF:000084">
    <property type="entry name" value="Short-chain dehydrogenase reductase"/>
    <property type="match status" value="1"/>
</dbReference>
<dbReference type="GO" id="GO:0030497">
    <property type="term" value="P:fatty acid elongation"/>
    <property type="evidence" value="ECO:0007669"/>
    <property type="project" value="TreeGrafter"/>
</dbReference>
<dbReference type="PRINTS" id="PR00081">
    <property type="entry name" value="GDHRDH"/>
</dbReference>
<evidence type="ECO:0000313" key="7">
    <source>
        <dbReference type="Proteomes" id="UP000500767"/>
    </source>
</evidence>
<evidence type="ECO:0000256" key="3">
    <source>
        <dbReference type="SAM" id="MobiDB-lite"/>
    </source>
</evidence>
<accession>A0A6M8HXJ4</accession>
<dbReference type="PROSITE" id="PS00061">
    <property type="entry name" value="ADH_SHORT"/>
    <property type="match status" value="1"/>
</dbReference>